<feature type="compositionally biased region" description="Low complexity" evidence="1">
    <location>
        <begin position="1"/>
        <end position="11"/>
    </location>
</feature>
<accession>A0ABN8MLG3</accession>
<protein>
    <recommendedName>
        <fullName evidence="4">Replication factor A C-terminal domain-containing protein</fullName>
    </recommendedName>
</protein>
<dbReference type="Proteomes" id="UP001159427">
    <property type="component" value="Unassembled WGS sequence"/>
</dbReference>
<dbReference type="InterPro" id="IPR012340">
    <property type="entry name" value="NA-bd_OB-fold"/>
</dbReference>
<dbReference type="SUPFAM" id="SSF50249">
    <property type="entry name" value="Nucleic acid-binding proteins"/>
    <property type="match status" value="1"/>
</dbReference>
<dbReference type="Gene3D" id="2.40.50.140">
    <property type="entry name" value="Nucleic acid-binding proteins"/>
    <property type="match status" value="1"/>
</dbReference>
<reference evidence="2 3" key="1">
    <citation type="submission" date="2022-05" db="EMBL/GenBank/DDBJ databases">
        <authorList>
            <consortium name="Genoscope - CEA"/>
            <person name="William W."/>
        </authorList>
    </citation>
    <scope>NUCLEOTIDE SEQUENCE [LARGE SCALE GENOMIC DNA]</scope>
</reference>
<organism evidence="2 3">
    <name type="scientific">Porites evermanni</name>
    <dbReference type="NCBI Taxonomy" id="104178"/>
    <lineage>
        <taxon>Eukaryota</taxon>
        <taxon>Metazoa</taxon>
        <taxon>Cnidaria</taxon>
        <taxon>Anthozoa</taxon>
        <taxon>Hexacorallia</taxon>
        <taxon>Scleractinia</taxon>
        <taxon>Fungiina</taxon>
        <taxon>Poritidae</taxon>
        <taxon>Porites</taxon>
    </lineage>
</organism>
<evidence type="ECO:0008006" key="4">
    <source>
        <dbReference type="Google" id="ProtNLM"/>
    </source>
</evidence>
<sequence length="429" mass="46578">MLNAAKNTANKNSKKKKKDATSTIQGCEPRDCTVKGIQSSPKHNPKTVATTNVTVSGQPPTPPARSSSTMCTEVTESADGQSPPQSSSTMCTQVTESADGQLPPQSSSTMCTQSAGGQPPPQSSQSAGGQPPPQSSSTICTQSAGAQPPASPSPSKTGASLPTSPEGPHIIAYVHNLSPLKRNKRNTIDYTTLTLQTDATTTQPALCYSKTKRKLLHEHETKRAPIKISRYTKSGDKTKIVINDKTLLAKPDDMDYTFQYYDDADQPVTPLSDLLKDDASKEDNINVCAKVVKVSDPKNVVTQQSRGNKVSEVTLLDTTGTMTLDLWNEQIAQVQIDCVYRFTSLSTSYWNDSKKLSSTINTVIKQSFQPDLCSLQFKESDDTGLQNKHTIIVPVISTVEEVQRYKSCCNCKKRIIQLESIVKCSYCSL</sequence>
<evidence type="ECO:0000313" key="2">
    <source>
        <dbReference type="EMBL" id="CAH3028872.1"/>
    </source>
</evidence>
<proteinExistence type="predicted"/>
<feature type="region of interest" description="Disordered" evidence="1">
    <location>
        <begin position="1"/>
        <end position="167"/>
    </location>
</feature>
<feature type="compositionally biased region" description="Polar residues" evidence="1">
    <location>
        <begin position="36"/>
        <end position="112"/>
    </location>
</feature>
<evidence type="ECO:0000313" key="3">
    <source>
        <dbReference type="Proteomes" id="UP001159427"/>
    </source>
</evidence>
<name>A0ABN8MLG3_9CNID</name>
<gene>
    <name evidence="2" type="ORF">PEVE_00035010</name>
</gene>
<feature type="compositionally biased region" description="Low complexity" evidence="1">
    <location>
        <begin position="113"/>
        <end position="129"/>
    </location>
</feature>
<dbReference type="EMBL" id="CALNXI010000538">
    <property type="protein sequence ID" value="CAH3028872.1"/>
    <property type="molecule type" value="Genomic_DNA"/>
</dbReference>
<keyword evidence="3" id="KW-1185">Reference proteome</keyword>
<evidence type="ECO:0000256" key="1">
    <source>
        <dbReference type="SAM" id="MobiDB-lite"/>
    </source>
</evidence>
<comment type="caution">
    <text evidence="2">The sequence shown here is derived from an EMBL/GenBank/DDBJ whole genome shotgun (WGS) entry which is preliminary data.</text>
</comment>